<comment type="caution">
    <text evidence="1">The sequence shown here is derived from an EMBL/GenBank/DDBJ whole genome shotgun (WGS) entry which is preliminary data.</text>
</comment>
<gene>
    <name evidence="1" type="ORF">COT98_00855</name>
</gene>
<dbReference type="AlphaFoldDB" id="A0A2M6WQP2"/>
<name>A0A2M6WQP2_9BACT</name>
<organism evidence="1 2">
    <name type="scientific">Candidatus Falkowbacteria bacterium CG10_big_fil_rev_8_21_14_0_10_39_9</name>
    <dbReference type="NCBI Taxonomy" id="1974566"/>
    <lineage>
        <taxon>Bacteria</taxon>
        <taxon>Candidatus Falkowiibacteriota</taxon>
    </lineage>
</organism>
<proteinExistence type="predicted"/>
<protein>
    <submittedName>
        <fullName evidence="1">Uncharacterized protein</fullName>
    </submittedName>
</protein>
<evidence type="ECO:0000313" key="2">
    <source>
        <dbReference type="Proteomes" id="UP000228900"/>
    </source>
</evidence>
<accession>A0A2M6WQP2</accession>
<sequence length="282" mass="30659">MKYDFDFRHQKGAESGQWVCVGFTEKLYESANTTNPGDLNTLVYNPNEYAVDITPDGFDNYSTYNSSGDCFATTKEFSKIARRPNLLLPAPEIIGYNAGVENGLDHYLFLPMTQFLQGTLEDVAVDINLESDFEDEEIRGRTPQVALIFKWSLINNPSSSLRQIATIVKDKISTLFKKPTALAVSVSDGNKSTSVKKPVATTKAKITKAITAKTTKSKATKAVKTKVGSVVKTVASKTTPTAKISTSSTKVLAKTTASIKKPVVSIPKTARPVTKPVVTPLL</sequence>
<evidence type="ECO:0000313" key="1">
    <source>
        <dbReference type="EMBL" id="PIT95127.1"/>
    </source>
</evidence>
<reference evidence="2" key="1">
    <citation type="submission" date="2017-09" db="EMBL/GenBank/DDBJ databases">
        <title>Depth-based differentiation of microbial function through sediment-hosted aquifers and enrichment of novel symbionts in the deep terrestrial subsurface.</title>
        <authorList>
            <person name="Probst A.J."/>
            <person name="Ladd B."/>
            <person name="Jarett J.K."/>
            <person name="Geller-Mcgrath D.E."/>
            <person name="Sieber C.M.K."/>
            <person name="Emerson J.B."/>
            <person name="Anantharaman K."/>
            <person name="Thomas B.C."/>
            <person name="Malmstrom R."/>
            <person name="Stieglmeier M."/>
            <person name="Klingl A."/>
            <person name="Woyke T."/>
            <person name="Ryan C.M."/>
            <person name="Banfield J.F."/>
        </authorList>
    </citation>
    <scope>NUCLEOTIDE SEQUENCE [LARGE SCALE GENOMIC DNA]</scope>
</reference>
<dbReference type="Proteomes" id="UP000228900">
    <property type="component" value="Unassembled WGS sequence"/>
</dbReference>
<dbReference type="EMBL" id="PFAQ01000017">
    <property type="protein sequence ID" value="PIT95127.1"/>
    <property type="molecule type" value="Genomic_DNA"/>
</dbReference>